<dbReference type="AlphaFoldDB" id="A0A087U1E6"/>
<reference evidence="1 2" key="1">
    <citation type="submission" date="2013-11" db="EMBL/GenBank/DDBJ databases">
        <title>Genome sequencing of Stegodyphus mimosarum.</title>
        <authorList>
            <person name="Bechsgaard J."/>
        </authorList>
    </citation>
    <scope>NUCLEOTIDE SEQUENCE [LARGE SCALE GENOMIC DNA]</scope>
</reference>
<organism evidence="1 2">
    <name type="scientific">Stegodyphus mimosarum</name>
    <name type="common">African social velvet spider</name>
    <dbReference type="NCBI Taxonomy" id="407821"/>
    <lineage>
        <taxon>Eukaryota</taxon>
        <taxon>Metazoa</taxon>
        <taxon>Ecdysozoa</taxon>
        <taxon>Arthropoda</taxon>
        <taxon>Chelicerata</taxon>
        <taxon>Arachnida</taxon>
        <taxon>Araneae</taxon>
        <taxon>Araneomorphae</taxon>
        <taxon>Entelegynae</taxon>
        <taxon>Eresoidea</taxon>
        <taxon>Eresidae</taxon>
        <taxon>Stegodyphus</taxon>
    </lineage>
</organism>
<proteinExistence type="predicted"/>
<accession>A0A087U1E6</accession>
<dbReference type="EMBL" id="KK117700">
    <property type="protein sequence ID" value="KFM71185.1"/>
    <property type="molecule type" value="Genomic_DNA"/>
</dbReference>
<dbReference type="OrthoDB" id="6435066at2759"/>
<dbReference type="Proteomes" id="UP000054359">
    <property type="component" value="Unassembled WGS sequence"/>
</dbReference>
<gene>
    <name evidence="1" type="ORF">X975_03698</name>
</gene>
<dbReference type="OMA" id="CQAICEL"/>
<evidence type="ECO:0000313" key="2">
    <source>
        <dbReference type="Proteomes" id="UP000054359"/>
    </source>
</evidence>
<keyword evidence="2" id="KW-1185">Reference proteome</keyword>
<protein>
    <recommendedName>
        <fullName evidence="3">Histone-lysine N-methyltransferase SETMAR</fullName>
    </recommendedName>
</protein>
<evidence type="ECO:0008006" key="3">
    <source>
        <dbReference type="Google" id="ProtNLM"/>
    </source>
</evidence>
<feature type="non-terminal residue" evidence="1">
    <location>
        <position position="73"/>
    </location>
</feature>
<sequence>MADMLRPGCPSVSNADVQAVAALMDSDRRQTILQLAGQTGLGHMTVLHILKERLSLRKIASRWVPHQLTKMQK</sequence>
<name>A0A087U1E6_STEMI</name>
<evidence type="ECO:0000313" key="1">
    <source>
        <dbReference type="EMBL" id="KFM71185.1"/>
    </source>
</evidence>